<keyword evidence="2" id="KW-1185">Reference proteome</keyword>
<protein>
    <submittedName>
        <fullName evidence="1">Uncharacterized protein</fullName>
    </submittedName>
</protein>
<reference evidence="1 2" key="1">
    <citation type="submission" date="2017-12" db="EMBL/GenBank/DDBJ databases">
        <title>Integrating genomic resources of turbot (Scophthalmus maximus) in depth evaluation of genetic and physical mapping variation across individuals.</title>
        <authorList>
            <person name="Martinez P."/>
        </authorList>
    </citation>
    <scope>NUCLEOTIDE SEQUENCE [LARGE SCALE GENOMIC DNA]</scope>
</reference>
<accession>A0A2U9BAI9</accession>
<sequence length="76" mass="8187">MSCIRLDKPRTELSESALTEAGVQMPAIQRASCRRPGCCTGTAPSNRGTILPFTWTCGRGGSSQTPPEDSPWFDLT</sequence>
<dbReference type="Proteomes" id="UP000246464">
    <property type="component" value="Chromosome 4"/>
</dbReference>
<dbReference type="AlphaFoldDB" id="A0A2U9BAI9"/>
<organism evidence="1 2">
    <name type="scientific">Scophthalmus maximus</name>
    <name type="common">Turbot</name>
    <name type="synonym">Psetta maxima</name>
    <dbReference type="NCBI Taxonomy" id="52904"/>
    <lineage>
        <taxon>Eukaryota</taxon>
        <taxon>Metazoa</taxon>
        <taxon>Chordata</taxon>
        <taxon>Craniata</taxon>
        <taxon>Vertebrata</taxon>
        <taxon>Euteleostomi</taxon>
        <taxon>Actinopterygii</taxon>
        <taxon>Neopterygii</taxon>
        <taxon>Teleostei</taxon>
        <taxon>Neoteleostei</taxon>
        <taxon>Acanthomorphata</taxon>
        <taxon>Carangaria</taxon>
        <taxon>Pleuronectiformes</taxon>
        <taxon>Pleuronectoidei</taxon>
        <taxon>Scophthalmidae</taxon>
        <taxon>Scophthalmus</taxon>
    </lineage>
</organism>
<evidence type="ECO:0000313" key="2">
    <source>
        <dbReference type="Proteomes" id="UP000246464"/>
    </source>
</evidence>
<gene>
    <name evidence="1" type="ORF">SMAX5B_000865</name>
</gene>
<dbReference type="EMBL" id="CP026246">
    <property type="protein sequence ID" value="AWP00973.1"/>
    <property type="molecule type" value="Genomic_DNA"/>
</dbReference>
<name>A0A2U9BAI9_SCOMX</name>
<evidence type="ECO:0000313" key="1">
    <source>
        <dbReference type="EMBL" id="AWP00973.1"/>
    </source>
</evidence>
<proteinExistence type="predicted"/>